<protein>
    <submittedName>
        <fullName evidence="1">Uncharacterized protein</fullName>
    </submittedName>
</protein>
<dbReference type="AlphaFoldDB" id="A0A1H6ZMF3"/>
<dbReference type="RefSeq" id="WP_092175669.1">
    <property type="nucleotide sequence ID" value="NZ_FNZH01000004.1"/>
</dbReference>
<sequence>MHLKSDDITRLEIDYVTGEIPPPFSHVFKLKLSFSKNFVNTQFDIQYTDREELSPEEITDEGFTLADDYRYTGELPKLWENVFKKLYASSKWSNQKSLGEKGGIKLLAKDIHGKITRDIPLNQNEWYLCCQDFIQAIYEISKKEAPLRIRFKEINSAQEVLVELLFKFSIRKVEFLVNDQPRVLDWEEGRELASLIFIPDYDYSCASEEDPTKAGSYLDCGDGYWHNFEQGIINLDPEFDAKARVLQAFRELASQQEGLED</sequence>
<accession>A0A1H6ZMF3</accession>
<dbReference type="Proteomes" id="UP000199403">
    <property type="component" value="Unassembled WGS sequence"/>
</dbReference>
<name>A0A1H6ZMF3_9BACT</name>
<dbReference type="STRING" id="1416801.SAMN05192553_104315"/>
<dbReference type="EMBL" id="FNZH01000004">
    <property type="protein sequence ID" value="SEJ49985.1"/>
    <property type="molecule type" value="Genomic_DNA"/>
</dbReference>
<evidence type="ECO:0000313" key="2">
    <source>
        <dbReference type="Proteomes" id="UP000199403"/>
    </source>
</evidence>
<keyword evidence="2" id="KW-1185">Reference proteome</keyword>
<evidence type="ECO:0000313" key="1">
    <source>
        <dbReference type="EMBL" id="SEJ49985.1"/>
    </source>
</evidence>
<gene>
    <name evidence="1" type="ORF">SAMN05192553_104315</name>
</gene>
<reference evidence="2" key="1">
    <citation type="submission" date="2016-10" db="EMBL/GenBank/DDBJ databases">
        <authorList>
            <person name="Varghese N."/>
            <person name="Submissions S."/>
        </authorList>
    </citation>
    <scope>NUCLEOTIDE SEQUENCE [LARGE SCALE GENOMIC DNA]</scope>
    <source>
        <strain evidence="2">IBRC-M 10761</strain>
    </source>
</reference>
<organism evidence="1 2">
    <name type="scientific">Cyclobacterium xiamenense</name>
    <dbReference type="NCBI Taxonomy" id="1297121"/>
    <lineage>
        <taxon>Bacteria</taxon>
        <taxon>Pseudomonadati</taxon>
        <taxon>Bacteroidota</taxon>
        <taxon>Cytophagia</taxon>
        <taxon>Cytophagales</taxon>
        <taxon>Cyclobacteriaceae</taxon>
        <taxon>Cyclobacterium</taxon>
    </lineage>
</organism>
<proteinExistence type="predicted"/>
<dbReference type="OrthoDB" id="934157at2"/>